<dbReference type="STRING" id="1499967.U27_05810"/>
<evidence type="ECO:0000259" key="1">
    <source>
        <dbReference type="Pfam" id="PF06172"/>
    </source>
</evidence>
<dbReference type="SUPFAM" id="SSF51182">
    <property type="entry name" value="RmlC-like cupins"/>
    <property type="match status" value="1"/>
</dbReference>
<dbReference type="PANTHER" id="PTHR33387:SF3">
    <property type="entry name" value="DUF985 DOMAIN-CONTAINING PROTEIN"/>
    <property type="match status" value="1"/>
</dbReference>
<evidence type="ECO:0000313" key="3">
    <source>
        <dbReference type="Proteomes" id="UP000030661"/>
    </source>
</evidence>
<dbReference type="Gene3D" id="2.60.120.10">
    <property type="entry name" value="Jelly Rolls"/>
    <property type="match status" value="1"/>
</dbReference>
<dbReference type="InterPro" id="IPR039935">
    <property type="entry name" value="YML079W-like"/>
</dbReference>
<dbReference type="InterPro" id="IPR014710">
    <property type="entry name" value="RmlC-like_jellyroll"/>
</dbReference>
<dbReference type="AlphaFoldDB" id="A0A081C2N0"/>
<feature type="domain" description="DUF985" evidence="1">
    <location>
        <begin position="6"/>
        <end position="146"/>
    </location>
</feature>
<evidence type="ECO:0000313" key="2">
    <source>
        <dbReference type="EMBL" id="GAK58835.1"/>
    </source>
</evidence>
<gene>
    <name evidence="2" type="ORF">U27_05810</name>
</gene>
<dbReference type="CDD" id="cd06121">
    <property type="entry name" value="cupin_YML079wp"/>
    <property type="match status" value="1"/>
</dbReference>
<name>A0A081C2N0_VECG1</name>
<proteinExistence type="predicted"/>
<dbReference type="eggNOG" id="COG3542">
    <property type="taxonomic scope" value="Bacteria"/>
</dbReference>
<dbReference type="InterPro" id="IPR009327">
    <property type="entry name" value="Cupin_DUF985"/>
</dbReference>
<protein>
    <recommendedName>
        <fullName evidence="1">DUF985 domain-containing protein</fullName>
    </recommendedName>
</protein>
<accession>A0A081C2N0</accession>
<dbReference type="Proteomes" id="UP000030661">
    <property type="component" value="Unassembled WGS sequence"/>
</dbReference>
<dbReference type="PANTHER" id="PTHR33387">
    <property type="entry name" value="RMLC-LIKE JELLY ROLL FOLD PROTEIN"/>
    <property type="match status" value="1"/>
</dbReference>
<dbReference type="InterPro" id="IPR011051">
    <property type="entry name" value="RmlC_Cupin_sf"/>
</dbReference>
<reference evidence="2" key="1">
    <citation type="journal article" date="2015" name="PeerJ">
        <title>First genomic representation of candidate bacterial phylum KSB3 points to enhanced environmental sensing as a trigger of wastewater bulking.</title>
        <authorList>
            <person name="Sekiguchi Y."/>
            <person name="Ohashi A."/>
            <person name="Parks D.H."/>
            <person name="Yamauchi T."/>
            <person name="Tyson G.W."/>
            <person name="Hugenholtz P."/>
        </authorList>
    </citation>
    <scope>NUCLEOTIDE SEQUENCE [LARGE SCALE GENOMIC DNA]</scope>
</reference>
<dbReference type="Pfam" id="PF06172">
    <property type="entry name" value="Cupin_5"/>
    <property type="match status" value="1"/>
</dbReference>
<organism evidence="2">
    <name type="scientific">Vecturithrix granuli</name>
    <dbReference type="NCBI Taxonomy" id="1499967"/>
    <lineage>
        <taxon>Bacteria</taxon>
        <taxon>Candidatus Moduliflexota</taxon>
        <taxon>Candidatus Vecturitrichia</taxon>
        <taxon>Candidatus Vecturitrichales</taxon>
        <taxon>Candidatus Vecturitrichaceae</taxon>
        <taxon>Candidatus Vecturithrix</taxon>
    </lineage>
</organism>
<dbReference type="HOGENOM" id="CLU_088365_0_1_0"/>
<dbReference type="EMBL" id="DF820468">
    <property type="protein sequence ID" value="GAK58835.1"/>
    <property type="molecule type" value="Genomic_DNA"/>
</dbReference>
<sequence>MEKTSKQWIEHLNLKPHLEGGYFIETYQSPDNFWQSGLPERYSAERLSAKAIYFLLPGDQASKFHRLKCEEIWCYHCGAPLTISIIHRDGTLQRLALGPYWEQGKQFHVVVPHDVWFGARVDSPESYTLVSCITVPGFEFADFELADRQTLLREYPQHKEIIEILT</sequence>
<keyword evidence="3" id="KW-1185">Reference proteome</keyword>